<organism evidence="7 8">
    <name type="scientific">Comamonas testosteroni</name>
    <name type="common">Pseudomonas testosteroni</name>
    <dbReference type="NCBI Taxonomy" id="285"/>
    <lineage>
        <taxon>Bacteria</taxon>
        <taxon>Pseudomonadati</taxon>
        <taxon>Pseudomonadota</taxon>
        <taxon>Betaproteobacteria</taxon>
        <taxon>Burkholderiales</taxon>
        <taxon>Comamonadaceae</taxon>
        <taxon>Comamonas</taxon>
    </lineage>
</organism>
<keyword evidence="5 6" id="KW-0472">Membrane</keyword>
<dbReference type="GO" id="GO:0005886">
    <property type="term" value="C:plasma membrane"/>
    <property type="evidence" value="ECO:0007669"/>
    <property type="project" value="UniProtKB-SubCell"/>
</dbReference>
<keyword evidence="3 6" id="KW-0812">Transmembrane</keyword>
<dbReference type="PANTHER" id="PTHR23427">
    <property type="entry name" value="SURFEIT LOCUS PROTEIN"/>
    <property type="match status" value="1"/>
</dbReference>
<feature type="transmembrane region" description="Helical" evidence="6">
    <location>
        <begin position="234"/>
        <end position="254"/>
    </location>
</feature>
<evidence type="ECO:0000256" key="5">
    <source>
        <dbReference type="ARBA" id="ARBA00023136"/>
    </source>
</evidence>
<feature type="transmembrane region" description="Helical" evidence="6">
    <location>
        <begin position="20"/>
        <end position="39"/>
    </location>
</feature>
<gene>
    <name evidence="7" type="ORF">CTTA_2504</name>
</gene>
<keyword evidence="6" id="KW-1003">Cell membrane</keyword>
<dbReference type="EMBL" id="BKBW01000004">
    <property type="protein sequence ID" value="GEQ75499.1"/>
    <property type="molecule type" value="Genomic_DNA"/>
</dbReference>
<protein>
    <recommendedName>
        <fullName evidence="6">SURF1-like protein</fullName>
    </recommendedName>
</protein>
<name>A0A5A7MF73_COMTE</name>
<keyword evidence="4 6" id="KW-1133">Transmembrane helix</keyword>
<evidence type="ECO:0000256" key="2">
    <source>
        <dbReference type="ARBA" id="ARBA00007165"/>
    </source>
</evidence>
<dbReference type="PROSITE" id="PS50895">
    <property type="entry name" value="SURF1"/>
    <property type="match status" value="1"/>
</dbReference>
<dbReference type="InterPro" id="IPR045214">
    <property type="entry name" value="Surf1/Surf4"/>
</dbReference>
<comment type="caution">
    <text evidence="7">The sequence shown here is derived from an EMBL/GenBank/DDBJ whole genome shotgun (WGS) entry which is preliminary data.</text>
</comment>
<evidence type="ECO:0000256" key="1">
    <source>
        <dbReference type="ARBA" id="ARBA00004370"/>
    </source>
</evidence>
<evidence type="ECO:0000256" key="6">
    <source>
        <dbReference type="RuleBase" id="RU363076"/>
    </source>
</evidence>
<dbReference type="CDD" id="cd06662">
    <property type="entry name" value="SURF1"/>
    <property type="match status" value="1"/>
</dbReference>
<evidence type="ECO:0000313" key="7">
    <source>
        <dbReference type="EMBL" id="GEQ75499.1"/>
    </source>
</evidence>
<accession>A0A5A7MF73</accession>
<comment type="subcellular location">
    <subcellularLocation>
        <location evidence="6">Cell membrane</location>
        <topology evidence="6">Multi-pass membrane protein</topology>
    </subcellularLocation>
    <subcellularLocation>
        <location evidence="1">Membrane</location>
    </subcellularLocation>
</comment>
<dbReference type="Proteomes" id="UP000323105">
    <property type="component" value="Unassembled WGS sequence"/>
</dbReference>
<dbReference type="InterPro" id="IPR002994">
    <property type="entry name" value="Surf1/Shy1"/>
</dbReference>
<dbReference type="PANTHER" id="PTHR23427:SF2">
    <property type="entry name" value="SURFEIT LOCUS PROTEIN 1"/>
    <property type="match status" value="1"/>
</dbReference>
<evidence type="ECO:0000313" key="8">
    <source>
        <dbReference type="Proteomes" id="UP000323105"/>
    </source>
</evidence>
<dbReference type="AlphaFoldDB" id="A0A5A7MF73"/>
<dbReference type="Pfam" id="PF02104">
    <property type="entry name" value="SURF1"/>
    <property type="match status" value="1"/>
</dbReference>
<evidence type="ECO:0000256" key="4">
    <source>
        <dbReference type="ARBA" id="ARBA00022989"/>
    </source>
</evidence>
<comment type="similarity">
    <text evidence="2 6">Belongs to the SURF1 family.</text>
</comment>
<evidence type="ECO:0000256" key="3">
    <source>
        <dbReference type="ARBA" id="ARBA00022692"/>
    </source>
</evidence>
<sequence length="264" mass="29052">MTDLMKNQSAARQRSPFAKAMLAFVGIALFLGFMALGTWQVQRRTWKLDLIERVEQRVHSAPVAVPEPGQWPQINAASHEYLPVKAQGQWLDRQSVLTKALTEAGAGFWLMTPLQLSDGTQVLVNRGFTPEKLRGQWLKQIAEAGPSAETVTVIGLMRMSEPGGGFLRKNDPANDQWYSRDVAAIAQAQGLSRPAPYFIDQGVPASNPAYARTEAGTEALRPGMTVIRFPNSHLVYALTWYGLAIMVLGAAWLVRRHDKAVAAS</sequence>
<proteinExistence type="inferred from homology"/>
<reference evidence="7 8" key="1">
    <citation type="journal article" date="2019" name="Microbiol. Resour. Announc.">
        <title>Draft Genome Sequence of Comamonas testosteroni TA441, a Bacterium That Has a Cryptic Phenol Degradation Gene Cluster.</title>
        <authorList>
            <person name="Arai H."/>
            <person name="Ishii M."/>
        </authorList>
    </citation>
    <scope>NUCLEOTIDE SEQUENCE [LARGE SCALE GENOMIC DNA]</scope>
    <source>
        <strain evidence="7 8">TA441</strain>
    </source>
</reference>